<dbReference type="EMBL" id="JAAGNX010000001">
    <property type="protein sequence ID" value="NDV61170.1"/>
    <property type="molecule type" value="Genomic_DNA"/>
</dbReference>
<accession>A0A6B2M098</accession>
<feature type="region of interest" description="Disordered" evidence="1">
    <location>
        <begin position="367"/>
        <end position="400"/>
    </location>
</feature>
<keyword evidence="3" id="KW-1185">Reference proteome</keyword>
<evidence type="ECO:0000256" key="1">
    <source>
        <dbReference type="SAM" id="MobiDB-lite"/>
    </source>
</evidence>
<reference evidence="2 3" key="1">
    <citation type="submission" date="2020-02" db="EMBL/GenBank/DDBJ databases">
        <title>Albibacoteraceae fam. nov., the first described family within the subdivision 4 Verrucomicrobia.</title>
        <authorList>
            <person name="Xi F."/>
        </authorList>
    </citation>
    <scope>NUCLEOTIDE SEQUENCE [LARGE SCALE GENOMIC DNA]</scope>
    <source>
        <strain evidence="2 3">CK1056</strain>
    </source>
</reference>
<comment type="caution">
    <text evidence="2">The sequence shown here is derived from an EMBL/GenBank/DDBJ whole genome shotgun (WGS) entry which is preliminary data.</text>
</comment>
<sequence>MFRSFQSMASLALALIGVSPVMMGEEVTWIFEGLVTKADPVLAPDLKSGWVLSGSFLLDPLAMEEDTALATERAGRLTEGVSNAELTIDLYYQVHFQGLQVPGIAGFDYQNDDPEENGRDLIGWFFPMRGNLKETDWSLRWLQIWLLDSEGKMIRTTPPPIPPAGFQWRGSWFRLILVNEDGEEAFVEGSLEFFSPETALEDDEEEKLWDTIVADLGNQLVKRDARIEGLQNELEETRARLDSLRRMVDLLVEERASLQKENALLAEKAQPDNAEIEEKLANLTAEKALAEQNLEDLQDRNLALAETLGESERERRRLLAQLEDLELASKAPDPSAEAMQGEIQSPEGTGTGTITVYEQPMVIEKPVVMPTEPVETSLPPTTKPPRESERRSRFGPRKFR</sequence>
<name>A0A6B2M098_9BACT</name>
<gene>
    <name evidence="2" type="ORF">G0Q06_01760</name>
</gene>
<dbReference type="AlphaFoldDB" id="A0A6B2M098"/>
<dbReference type="Proteomes" id="UP000478417">
    <property type="component" value="Unassembled WGS sequence"/>
</dbReference>
<evidence type="ECO:0000313" key="2">
    <source>
        <dbReference type="EMBL" id="NDV61170.1"/>
    </source>
</evidence>
<dbReference type="RefSeq" id="WP_163961857.1">
    <property type="nucleotide sequence ID" value="NZ_JAAGNX010000001.1"/>
</dbReference>
<organism evidence="2 3">
    <name type="scientific">Oceanipulchritudo coccoides</name>
    <dbReference type="NCBI Taxonomy" id="2706888"/>
    <lineage>
        <taxon>Bacteria</taxon>
        <taxon>Pseudomonadati</taxon>
        <taxon>Verrucomicrobiota</taxon>
        <taxon>Opitutia</taxon>
        <taxon>Puniceicoccales</taxon>
        <taxon>Oceanipulchritudinaceae</taxon>
        <taxon>Oceanipulchritudo</taxon>
    </lineage>
</organism>
<protein>
    <submittedName>
        <fullName evidence="2">Uncharacterized protein</fullName>
    </submittedName>
</protein>
<evidence type="ECO:0000313" key="3">
    <source>
        <dbReference type="Proteomes" id="UP000478417"/>
    </source>
</evidence>
<feature type="compositionally biased region" description="Polar residues" evidence="1">
    <location>
        <begin position="342"/>
        <end position="353"/>
    </location>
</feature>
<feature type="region of interest" description="Disordered" evidence="1">
    <location>
        <begin position="326"/>
        <end position="353"/>
    </location>
</feature>
<proteinExistence type="predicted"/>